<proteinExistence type="predicted"/>
<evidence type="ECO:0000313" key="1">
    <source>
        <dbReference type="EMBL" id="EFM92741.1"/>
    </source>
</evidence>
<evidence type="ECO:0000313" key="2">
    <source>
        <dbReference type="Proteomes" id="UP000005341"/>
    </source>
</evidence>
<gene>
    <name evidence="1" type="ORF">appser6_3440</name>
</gene>
<dbReference type="RefSeq" id="WP_005607018.1">
    <property type="nucleotide sequence ID" value="NZ_ADOG01000006.1"/>
</dbReference>
<accession>A0A828PML1</accession>
<sequence length="371" mass="43283">MGKSLNEIARELKDNNKKVQLIYAFNGTGKTRLSKVFKESIAPKNTSDDSENELARHKILYYNAFTEDLFYWDNDLTEDKEPKLKIQPNTFTDWVLREQGQEQNLVKNFQYYTSNKLTPKFSENFDEVTFSFARGNDEIEENIKISKGEESNFVWSIFYSLIDEVIQIRNQKENGQVSNFDTLEYIFIDDPVSSLDENHLIELAVDLAKLIKSSDFGFNKIKFIVTTHNSIFYNILYRELGLNEGMLLEKKQDGLFELHTKKGDSNTSFNYHIYLKHTLENAISNNAIEKYHFTLLRNLYEKTASFLGYKEWSSLLPDDSRNAYYSRIINFSSHSSLAGETSVYLTDAEKNIVVFLLNDLTTRYNFFKSTE</sequence>
<dbReference type="Proteomes" id="UP000005341">
    <property type="component" value="Unassembled WGS sequence"/>
</dbReference>
<dbReference type="SUPFAM" id="SSF52540">
    <property type="entry name" value="P-loop containing nucleoside triphosphate hydrolases"/>
    <property type="match status" value="1"/>
</dbReference>
<name>A0A828PML1_ACTPL</name>
<reference evidence="1 2" key="1">
    <citation type="journal article" date="2010" name="J. Bacteriol.">
        <title>Comparative genomic characterization of Actinobacillus pleuropneumoniae.</title>
        <authorList>
            <person name="Xu Z."/>
            <person name="Chen X."/>
            <person name="Li L."/>
            <person name="Li T."/>
            <person name="Wang S."/>
            <person name="Chen H."/>
            <person name="Zhou R."/>
        </authorList>
    </citation>
    <scope>NUCLEOTIDE SEQUENCE [LARGE SCALE GENOMIC DNA]</scope>
    <source>
        <strain evidence="1 2">Femo</strain>
    </source>
</reference>
<dbReference type="InterPro" id="IPR027417">
    <property type="entry name" value="P-loop_NTPase"/>
</dbReference>
<protein>
    <submittedName>
        <fullName evidence="1">Anticodon nuclease</fullName>
    </submittedName>
</protein>
<comment type="caution">
    <text evidence="1">The sequence shown here is derived from an EMBL/GenBank/DDBJ whole genome shotgun (WGS) entry which is preliminary data.</text>
</comment>
<dbReference type="EMBL" id="ADOG01000006">
    <property type="protein sequence ID" value="EFM92741.1"/>
    <property type="molecule type" value="Genomic_DNA"/>
</dbReference>
<dbReference type="AlphaFoldDB" id="A0A828PML1"/>
<organism evidence="1 2">
    <name type="scientific">Actinobacillus pleuropneumoniae serovar 6 str. Femo</name>
    <dbReference type="NCBI Taxonomy" id="754256"/>
    <lineage>
        <taxon>Bacteria</taxon>
        <taxon>Pseudomonadati</taxon>
        <taxon>Pseudomonadota</taxon>
        <taxon>Gammaproteobacteria</taxon>
        <taxon>Pasteurellales</taxon>
        <taxon>Pasteurellaceae</taxon>
        <taxon>Actinobacillus</taxon>
    </lineage>
</organism>